<reference evidence="2" key="1">
    <citation type="submission" date="2021-01" db="EMBL/GenBank/DDBJ databases">
        <authorList>
            <person name="Corre E."/>
            <person name="Pelletier E."/>
            <person name="Niang G."/>
            <person name="Scheremetjew M."/>
            <person name="Finn R."/>
            <person name="Kale V."/>
            <person name="Holt S."/>
            <person name="Cochrane G."/>
            <person name="Meng A."/>
            <person name="Brown T."/>
            <person name="Cohen L."/>
        </authorList>
    </citation>
    <scope>NUCLEOTIDE SEQUENCE</scope>
    <source>
        <strain evidence="2">NIES-2562</strain>
    </source>
</reference>
<accession>A0A7S3D8G0</accession>
<evidence type="ECO:0000313" key="2">
    <source>
        <dbReference type="EMBL" id="CAE0249321.1"/>
    </source>
</evidence>
<gene>
    <name evidence="2" type="ORF">PBIL07802_LOCUS11520</name>
</gene>
<feature type="compositionally biased region" description="Basic and acidic residues" evidence="1">
    <location>
        <begin position="55"/>
        <end position="64"/>
    </location>
</feature>
<dbReference type="AlphaFoldDB" id="A0A7S3D8G0"/>
<sequence>MGEMEQWLERDNYCSNGKGRGREAGWEQRRVVESALLGEPIGASKVTGRKRGRGGGREKRKDRLPPFLFTPTLPDLSSLPAESVCSAAADLAGVDGDASRCAHLRFVSLLLPRKGERGQEGERRPFTVINVDESNNEEQNLTSRVDVGSIFLKNRFLSLEVVMLHNCGITSASTVLLPSVIYADLRHNHITTIDDICDSLPKSPLLQHTKSFKFQTALHLQAGSWHTFSF</sequence>
<protein>
    <submittedName>
        <fullName evidence="2">Uncharacterized protein</fullName>
    </submittedName>
</protein>
<proteinExistence type="predicted"/>
<dbReference type="EMBL" id="HBIB01017766">
    <property type="protein sequence ID" value="CAE0249321.1"/>
    <property type="molecule type" value="Transcribed_RNA"/>
</dbReference>
<feature type="region of interest" description="Disordered" evidence="1">
    <location>
        <begin position="42"/>
        <end position="65"/>
    </location>
</feature>
<feature type="region of interest" description="Disordered" evidence="1">
    <location>
        <begin position="1"/>
        <end position="25"/>
    </location>
</feature>
<organism evidence="2">
    <name type="scientific">Palpitomonas bilix</name>
    <dbReference type="NCBI Taxonomy" id="652834"/>
    <lineage>
        <taxon>Eukaryota</taxon>
        <taxon>Eukaryota incertae sedis</taxon>
    </lineage>
</organism>
<name>A0A7S3D8G0_9EUKA</name>
<evidence type="ECO:0000256" key="1">
    <source>
        <dbReference type="SAM" id="MobiDB-lite"/>
    </source>
</evidence>